<dbReference type="KEGG" id="mhu:Mhun_0547"/>
<keyword evidence="3" id="KW-1185">Reference proteome</keyword>
<dbReference type="Proteomes" id="UP000001941">
    <property type="component" value="Chromosome"/>
</dbReference>
<gene>
    <name evidence="2" type="ordered locus">Mhun_0547</name>
</gene>
<reference evidence="3" key="1">
    <citation type="journal article" date="2016" name="Stand. Genomic Sci.">
        <title>Complete genome sequence of Methanospirillum hungatei type strain JF1.</title>
        <authorList>
            <person name="Gunsalus R.P."/>
            <person name="Cook L.E."/>
            <person name="Crable B."/>
            <person name="Rohlin L."/>
            <person name="McDonald E."/>
            <person name="Mouttaki H."/>
            <person name="Sieber J.R."/>
            <person name="Poweleit N."/>
            <person name="Zhou H."/>
            <person name="Lapidus A.L."/>
            <person name="Daligault H.E."/>
            <person name="Land M."/>
            <person name="Gilna P."/>
            <person name="Ivanova N."/>
            <person name="Kyrpides N."/>
            <person name="Culley D.E."/>
            <person name="McInerney M.J."/>
        </authorList>
    </citation>
    <scope>NUCLEOTIDE SEQUENCE [LARGE SCALE GENOMIC DNA]</scope>
    <source>
        <strain evidence="3">ATCC 27890 / DSM 864 / NBRC 100397 / JF-1</strain>
    </source>
</reference>
<dbReference type="OrthoDB" id="12193at2157"/>
<keyword evidence="1" id="KW-0472">Membrane</keyword>
<dbReference type="AlphaFoldDB" id="Q2FUG4"/>
<evidence type="ECO:0000313" key="2">
    <source>
        <dbReference type="EMBL" id="ABD40307.1"/>
    </source>
</evidence>
<feature type="transmembrane region" description="Helical" evidence="1">
    <location>
        <begin position="263"/>
        <end position="284"/>
    </location>
</feature>
<feature type="transmembrane region" description="Helical" evidence="1">
    <location>
        <begin position="234"/>
        <end position="257"/>
    </location>
</feature>
<dbReference type="InParanoid" id="Q2FUG4"/>
<protein>
    <submittedName>
        <fullName evidence="2">Uncharacterized protein</fullName>
    </submittedName>
</protein>
<name>Q2FUG4_METHJ</name>
<dbReference type="RefSeq" id="WP_011447594.1">
    <property type="nucleotide sequence ID" value="NC_007796.1"/>
</dbReference>
<organism evidence="2 3">
    <name type="scientific">Methanospirillum hungatei JF-1 (strain ATCC 27890 / DSM 864 / NBRC 100397 / JF-1)</name>
    <dbReference type="NCBI Taxonomy" id="323259"/>
    <lineage>
        <taxon>Archaea</taxon>
        <taxon>Methanobacteriati</taxon>
        <taxon>Methanobacteriota</taxon>
        <taxon>Stenosarchaea group</taxon>
        <taxon>Methanomicrobia</taxon>
        <taxon>Methanomicrobiales</taxon>
        <taxon>Methanospirillaceae</taxon>
        <taxon>Methanospirillum</taxon>
    </lineage>
</organism>
<proteinExistence type="predicted"/>
<dbReference type="HOGENOM" id="CLU_935722_0_0_2"/>
<dbReference type="EMBL" id="CP000254">
    <property type="protein sequence ID" value="ABD40307.1"/>
    <property type="molecule type" value="Genomic_DNA"/>
</dbReference>
<feature type="transmembrane region" description="Helical" evidence="1">
    <location>
        <begin position="205"/>
        <end position="222"/>
    </location>
</feature>
<feature type="transmembrane region" description="Helical" evidence="1">
    <location>
        <begin position="124"/>
        <end position="142"/>
    </location>
</feature>
<dbReference type="GeneID" id="3922743"/>
<evidence type="ECO:0000313" key="3">
    <source>
        <dbReference type="Proteomes" id="UP000001941"/>
    </source>
</evidence>
<feature type="transmembrane region" description="Helical" evidence="1">
    <location>
        <begin position="148"/>
        <end position="170"/>
    </location>
</feature>
<keyword evidence="1" id="KW-0812">Transmembrane</keyword>
<dbReference type="eggNOG" id="arCOG06903">
    <property type="taxonomic scope" value="Archaea"/>
</dbReference>
<feature type="transmembrane region" description="Helical" evidence="1">
    <location>
        <begin position="182"/>
        <end position="199"/>
    </location>
</feature>
<dbReference type="EnsemblBacteria" id="ABD40307">
    <property type="protein sequence ID" value="ABD40307"/>
    <property type="gene ID" value="Mhun_0547"/>
</dbReference>
<accession>Q2FUG4</accession>
<keyword evidence="1" id="KW-1133">Transmembrane helix</keyword>
<sequence length="303" mass="34462">MSDIYEYLSALHQGIWEVVIPKELLTVPLGPEWKFSPINVPSQDTIASYRNGQYHLHETKTEYRVHLDRYDPEKNPILHLIDDAPLVLMILETLETIYMTARDAKKNPGPDFIKDQRLTWKFRMVLGIILLSISGILVMIALNQDERLFSMILPSIVFFTGALILAHGLYMGKRKEHSKKDVVNGFLIMIGGIFMALLWELYLFIILFILAIWFFGSAYVSLRRVIKEKKEIPQGLWLSMGMGIGSLAFGVLTIFVPDILLEILVGILAVIVGIIGFGFLLDGYGLRNVEHIMKEQTEKPAIT</sequence>
<evidence type="ECO:0000256" key="1">
    <source>
        <dbReference type="SAM" id="Phobius"/>
    </source>
</evidence>